<dbReference type="SUPFAM" id="SSF47459">
    <property type="entry name" value="HLH, helix-loop-helix DNA-binding domain"/>
    <property type="match status" value="1"/>
</dbReference>
<dbReference type="InterPro" id="IPR036638">
    <property type="entry name" value="HLH_DNA-bd_sf"/>
</dbReference>
<dbReference type="AlphaFoldDB" id="A0A5B7FIP4"/>
<dbReference type="Proteomes" id="UP000324222">
    <property type="component" value="Unassembled WGS sequence"/>
</dbReference>
<dbReference type="InterPro" id="IPR011598">
    <property type="entry name" value="bHLH_dom"/>
</dbReference>
<evidence type="ECO:0000313" key="3">
    <source>
        <dbReference type="EMBL" id="MPC45385.1"/>
    </source>
</evidence>
<comment type="caution">
    <text evidence="3">The sequence shown here is derived from an EMBL/GenBank/DDBJ whole genome shotgun (WGS) entry which is preliminary data.</text>
</comment>
<dbReference type="SMART" id="SM00353">
    <property type="entry name" value="HLH"/>
    <property type="match status" value="1"/>
</dbReference>
<dbReference type="GO" id="GO:0045944">
    <property type="term" value="P:positive regulation of transcription by RNA polymerase II"/>
    <property type="evidence" value="ECO:0007669"/>
    <property type="project" value="TreeGrafter"/>
</dbReference>
<dbReference type="PANTHER" id="PTHR19290">
    <property type="entry name" value="BASIC HELIX-LOOP-HELIX PROTEIN NEUROGENIN-RELATED"/>
    <property type="match status" value="1"/>
</dbReference>
<dbReference type="GO" id="GO:0009653">
    <property type="term" value="P:anatomical structure morphogenesis"/>
    <property type="evidence" value="ECO:0007669"/>
    <property type="project" value="TreeGrafter"/>
</dbReference>
<reference evidence="3 4" key="1">
    <citation type="submission" date="2019-05" db="EMBL/GenBank/DDBJ databases">
        <title>Another draft genome of Portunus trituberculatus and its Hox gene families provides insights of decapod evolution.</title>
        <authorList>
            <person name="Jeong J.-H."/>
            <person name="Song I."/>
            <person name="Kim S."/>
            <person name="Choi T."/>
            <person name="Kim D."/>
            <person name="Ryu S."/>
            <person name="Kim W."/>
        </authorList>
    </citation>
    <scope>NUCLEOTIDE SEQUENCE [LARGE SCALE GENOMIC DNA]</scope>
    <source>
        <tissue evidence="3">Muscle</tissue>
    </source>
</reference>
<dbReference type="GO" id="GO:0070888">
    <property type="term" value="F:E-box binding"/>
    <property type="evidence" value="ECO:0007669"/>
    <property type="project" value="TreeGrafter"/>
</dbReference>
<feature type="region of interest" description="Disordered" evidence="1">
    <location>
        <begin position="1"/>
        <end position="86"/>
    </location>
</feature>
<keyword evidence="4" id="KW-1185">Reference proteome</keyword>
<dbReference type="Pfam" id="PF00010">
    <property type="entry name" value="HLH"/>
    <property type="match status" value="1"/>
</dbReference>
<dbReference type="PANTHER" id="PTHR19290:SF147">
    <property type="entry name" value="HELIX-LOOP-HELIX PROTEIN DELILAH"/>
    <property type="match status" value="1"/>
</dbReference>
<evidence type="ECO:0000259" key="2">
    <source>
        <dbReference type="PROSITE" id="PS50888"/>
    </source>
</evidence>
<dbReference type="OrthoDB" id="10063280at2759"/>
<evidence type="ECO:0000313" key="4">
    <source>
        <dbReference type="Proteomes" id="UP000324222"/>
    </source>
</evidence>
<accession>A0A5B7FIP4</accession>
<gene>
    <name evidence="3" type="primary">tx_1</name>
    <name evidence="3" type="ORF">E2C01_039083</name>
</gene>
<sequence>MEPNSKMVQRTEIPTATPTATTTSNNTHALHRSSSKTTEKYSLRPRKVVRRLQQLERGSLKNNDSRVPKSRPPPLSKYRRKTANARERHRMKEINDAFETLRRILPDFCSRRAEPASAMTKITTLRLAVSYIRALSHILEDGRRPGNIFLSDIHLDHSLPSAHNSQPPAACGGNASAQHHLTHISEEQSNLSSLSSCFPSFSSFPSSSTSPSSSFSYSPPSSSSMSSSLQSFSLVRSSFGSNSDLSDLLSDDSCCVLDDNLDLFDDIPPLPEADPFALLLTPDGAMQDLES</sequence>
<dbReference type="InterPro" id="IPR050359">
    <property type="entry name" value="bHLH_transcription_factors"/>
</dbReference>
<feature type="compositionally biased region" description="Low complexity" evidence="1">
    <location>
        <begin position="14"/>
        <end position="27"/>
    </location>
</feature>
<proteinExistence type="predicted"/>
<dbReference type="GO" id="GO:0005634">
    <property type="term" value="C:nucleus"/>
    <property type="evidence" value="ECO:0007669"/>
    <property type="project" value="TreeGrafter"/>
</dbReference>
<feature type="domain" description="BHLH" evidence="2">
    <location>
        <begin position="78"/>
        <end position="135"/>
    </location>
</feature>
<dbReference type="GO" id="GO:0046983">
    <property type="term" value="F:protein dimerization activity"/>
    <property type="evidence" value="ECO:0007669"/>
    <property type="project" value="InterPro"/>
</dbReference>
<name>A0A5B7FIP4_PORTR</name>
<organism evidence="3 4">
    <name type="scientific">Portunus trituberculatus</name>
    <name type="common">Swimming crab</name>
    <name type="synonym">Neptunus trituberculatus</name>
    <dbReference type="NCBI Taxonomy" id="210409"/>
    <lineage>
        <taxon>Eukaryota</taxon>
        <taxon>Metazoa</taxon>
        <taxon>Ecdysozoa</taxon>
        <taxon>Arthropoda</taxon>
        <taxon>Crustacea</taxon>
        <taxon>Multicrustacea</taxon>
        <taxon>Malacostraca</taxon>
        <taxon>Eumalacostraca</taxon>
        <taxon>Eucarida</taxon>
        <taxon>Decapoda</taxon>
        <taxon>Pleocyemata</taxon>
        <taxon>Brachyura</taxon>
        <taxon>Eubrachyura</taxon>
        <taxon>Portunoidea</taxon>
        <taxon>Portunidae</taxon>
        <taxon>Portuninae</taxon>
        <taxon>Portunus</taxon>
    </lineage>
</organism>
<dbReference type="Gene3D" id="4.10.280.10">
    <property type="entry name" value="Helix-loop-helix DNA-binding domain"/>
    <property type="match status" value="1"/>
</dbReference>
<evidence type="ECO:0000256" key="1">
    <source>
        <dbReference type="SAM" id="MobiDB-lite"/>
    </source>
</evidence>
<protein>
    <submittedName>
        <fullName evidence="3">Helix-loop-helix protein delilah</fullName>
    </submittedName>
</protein>
<dbReference type="EMBL" id="VSRR010006700">
    <property type="protein sequence ID" value="MPC45385.1"/>
    <property type="molecule type" value="Genomic_DNA"/>
</dbReference>
<dbReference type="GO" id="GO:0003700">
    <property type="term" value="F:DNA-binding transcription factor activity"/>
    <property type="evidence" value="ECO:0007669"/>
    <property type="project" value="TreeGrafter"/>
</dbReference>
<dbReference type="PROSITE" id="PS50888">
    <property type="entry name" value="BHLH"/>
    <property type="match status" value="1"/>
</dbReference>
<dbReference type="CDD" id="cd11431">
    <property type="entry name" value="bHLH_TS_taxi_Dei"/>
    <property type="match status" value="1"/>
</dbReference>